<sequence length="50" mass="5831">MSTATRMMAVLCCPLVCVMIMKVWRWKVGYWDVHNVQPLPNMVYTGDIEL</sequence>
<evidence type="ECO:0000313" key="1">
    <source>
        <dbReference type="EMBL" id="KRM86778.1"/>
    </source>
</evidence>
<proteinExistence type="predicted"/>
<dbReference type="PATRIC" id="fig|1423810.4.peg.1681"/>
<protein>
    <submittedName>
        <fullName evidence="1">Uncharacterized protein</fullName>
    </submittedName>
</protein>
<organism evidence="1 2">
    <name type="scientific">Lacticaseibacillus thailandensis DSM 22698 = JCM 13996</name>
    <dbReference type="NCBI Taxonomy" id="1423810"/>
    <lineage>
        <taxon>Bacteria</taxon>
        <taxon>Bacillati</taxon>
        <taxon>Bacillota</taxon>
        <taxon>Bacilli</taxon>
        <taxon>Lactobacillales</taxon>
        <taxon>Lactobacillaceae</taxon>
        <taxon>Lacticaseibacillus</taxon>
    </lineage>
</organism>
<dbReference type="STRING" id="1423810.FD19_GL001633"/>
<keyword evidence="2" id="KW-1185">Reference proteome</keyword>
<dbReference type="EMBL" id="AYZK01000005">
    <property type="protein sequence ID" value="KRM86778.1"/>
    <property type="molecule type" value="Genomic_DNA"/>
</dbReference>
<gene>
    <name evidence="1" type="ORF">FD19_GL001633</name>
</gene>
<comment type="caution">
    <text evidence="1">The sequence shown here is derived from an EMBL/GenBank/DDBJ whole genome shotgun (WGS) entry which is preliminary data.</text>
</comment>
<reference evidence="1 2" key="1">
    <citation type="journal article" date="2015" name="Genome Announc.">
        <title>Expanding the biotechnology potential of lactobacilli through comparative genomics of 213 strains and associated genera.</title>
        <authorList>
            <person name="Sun Z."/>
            <person name="Harris H.M."/>
            <person name="McCann A."/>
            <person name="Guo C."/>
            <person name="Argimon S."/>
            <person name="Zhang W."/>
            <person name="Yang X."/>
            <person name="Jeffery I.B."/>
            <person name="Cooney J.C."/>
            <person name="Kagawa T.F."/>
            <person name="Liu W."/>
            <person name="Song Y."/>
            <person name="Salvetti E."/>
            <person name="Wrobel A."/>
            <person name="Rasinkangas P."/>
            <person name="Parkhill J."/>
            <person name="Rea M.C."/>
            <person name="O'Sullivan O."/>
            <person name="Ritari J."/>
            <person name="Douillard F.P."/>
            <person name="Paul Ross R."/>
            <person name="Yang R."/>
            <person name="Briner A.E."/>
            <person name="Felis G.E."/>
            <person name="de Vos W.M."/>
            <person name="Barrangou R."/>
            <person name="Klaenhammer T.R."/>
            <person name="Caufield P.W."/>
            <person name="Cui Y."/>
            <person name="Zhang H."/>
            <person name="O'Toole P.W."/>
        </authorList>
    </citation>
    <scope>NUCLEOTIDE SEQUENCE [LARGE SCALE GENOMIC DNA]</scope>
    <source>
        <strain evidence="1 2">DSM 22698</strain>
    </source>
</reference>
<dbReference type="AlphaFoldDB" id="A0A0R2C601"/>
<dbReference type="Proteomes" id="UP000051789">
    <property type="component" value="Unassembled WGS sequence"/>
</dbReference>
<name>A0A0R2C601_9LACO</name>
<evidence type="ECO:0000313" key="2">
    <source>
        <dbReference type="Proteomes" id="UP000051789"/>
    </source>
</evidence>
<accession>A0A0R2C601</accession>